<feature type="domain" description="S1 motif" evidence="2">
    <location>
        <begin position="68"/>
        <end position="130"/>
    </location>
</feature>
<comment type="caution">
    <text evidence="4">The sequence shown here is derived from an EMBL/GenBank/DDBJ whole genome shotgun (WGS) entry which is preliminary data.</text>
</comment>
<dbReference type="AlphaFoldDB" id="A0A9X1HQ77"/>
<dbReference type="RefSeq" id="WP_225697728.1">
    <property type="nucleotide sequence ID" value="NZ_JAIXNE010000002.1"/>
</dbReference>
<dbReference type="SMART" id="SM00316">
    <property type="entry name" value="S1"/>
    <property type="match status" value="3"/>
</dbReference>
<dbReference type="EMBL" id="JAIXNE010000002">
    <property type="protein sequence ID" value="MCA6074614.1"/>
    <property type="molecule type" value="Genomic_DNA"/>
</dbReference>
<reference evidence="4" key="1">
    <citation type="submission" date="2021-09" db="EMBL/GenBank/DDBJ databases">
        <title>Fulvivirga sp. isolated from coastal sediment.</title>
        <authorList>
            <person name="Yu H."/>
        </authorList>
    </citation>
    <scope>NUCLEOTIDE SEQUENCE</scope>
    <source>
        <strain evidence="4">1062</strain>
    </source>
</reference>
<organism evidence="4 6">
    <name type="scientific">Fulvivirga sedimenti</name>
    <dbReference type="NCBI Taxonomy" id="2879465"/>
    <lineage>
        <taxon>Bacteria</taxon>
        <taxon>Pseudomonadati</taxon>
        <taxon>Bacteroidota</taxon>
        <taxon>Cytophagia</taxon>
        <taxon>Cytophagales</taxon>
        <taxon>Fulvivirgaceae</taxon>
        <taxon>Fulvivirga</taxon>
    </lineage>
</organism>
<comment type="similarity">
    <text evidence="1">Belongs to the CvfB family.</text>
</comment>
<dbReference type="Pfam" id="PF13509">
    <property type="entry name" value="S1_2"/>
    <property type="match status" value="2"/>
</dbReference>
<feature type="domain" description="S1 motif" evidence="2">
    <location>
        <begin position="3"/>
        <end position="63"/>
    </location>
</feature>
<sequence length="281" mass="31339">MIEIGKHQLLTVNREVDFGLYLGDGNEEILLPTKYVPDGLSIGDKLRVFVYKDSEDRPIATTLQPAGEVGSIVSLKVKDSNPHGAFMDWGLEKDLFVPKREQHVPFQVGKFYVVRILLDHKTNRLIGTSKIRAFLKKDADGLEEGQKVNLLIYSVTDLGFQAVINGTYSGLLYRSECPVEFAIGTETDGYIRAIREDGKIDLRLSLGGREGADEHREMLLDALHKNDGYLNLTDKSSPEVIQQTLGMSKKAFKKALGNLYRDRLVLLESEGVRLAASDDKA</sequence>
<dbReference type="Proteomes" id="UP001139409">
    <property type="component" value="Unassembled WGS sequence"/>
</dbReference>
<dbReference type="InterPro" id="IPR012340">
    <property type="entry name" value="NA-bd_OB-fold"/>
</dbReference>
<dbReference type="PANTHER" id="PTHR37296:SF1">
    <property type="entry name" value="CONSERVED VIRULENCE FACTOR B"/>
    <property type="match status" value="1"/>
</dbReference>
<feature type="domain" description="S1 motif" evidence="2">
    <location>
        <begin position="143"/>
        <end position="205"/>
    </location>
</feature>
<dbReference type="InterPro" id="IPR036388">
    <property type="entry name" value="WH-like_DNA-bd_sf"/>
</dbReference>
<evidence type="ECO:0000259" key="2">
    <source>
        <dbReference type="SMART" id="SM00316"/>
    </source>
</evidence>
<protein>
    <submittedName>
        <fullName evidence="4">GntR family transcriptional regulator</fullName>
    </submittedName>
</protein>
<dbReference type="PANTHER" id="PTHR37296">
    <property type="entry name" value="CONSERVED VIRULENCE FACTOR B"/>
    <property type="match status" value="1"/>
</dbReference>
<dbReference type="InterPro" id="IPR039566">
    <property type="entry name" value="CvfB_S1_st"/>
</dbReference>
<dbReference type="Pfam" id="PF17783">
    <property type="entry name" value="WHD_CvfB"/>
    <property type="match status" value="1"/>
</dbReference>
<dbReference type="Gene3D" id="2.40.50.140">
    <property type="entry name" value="Nucleic acid-binding proteins"/>
    <property type="match status" value="1"/>
</dbReference>
<dbReference type="EMBL" id="JAIXNE010000004">
    <property type="protein sequence ID" value="MCA6076919.1"/>
    <property type="molecule type" value="Genomic_DNA"/>
</dbReference>
<proteinExistence type="inferred from homology"/>
<evidence type="ECO:0000313" key="6">
    <source>
        <dbReference type="Proteomes" id="UP001139409"/>
    </source>
</evidence>
<evidence type="ECO:0000313" key="4">
    <source>
        <dbReference type="EMBL" id="MCA6075791.1"/>
    </source>
</evidence>
<accession>A0A9X1HQ77</accession>
<gene>
    <name evidence="3" type="ORF">LDX50_07020</name>
    <name evidence="4" type="ORF">LDX50_12990</name>
    <name evidence="5" type="ORF">LDX50_18710</name>
</gene>
<evidence type="ECO:0000313" key="3">
    <source>
        <dbReference type="EMBL" id="MCA6074614.1"/>
    </source>
</evidence>
<dbReference type="InterPro" id="IPR040764">
    <property type="entry name" value="CvfB_WH"/>
</dbReference>
<evidence type="ECO:0000313" key="5">
    <source>
        <dbReference type="EMBL" id="MCA6076919.1"/>
    </source>
</evidence>
<evidence type="ECO:0000256" key="1">
    <source>
        <dbReference type="PIRNR" id="PIRNR012524"/>
    </source>
</evidence>
<dbReference type="InterPro" id="IPR003029">
    <property type="entry name" value="S1_domain"/>
</dbReference>
<dbReference type="GO" id="GO:0003676">
    <property type="term" value="F:nucleic acid binding"/>
    <property type="evidence" value="ECO:0007669"/>
    <property type="project" value="InterPro"/>
</dbReference>
<dbReference type="Gene3D" id="1.10.10.10">
    <property type="entry name" value="Winged helix-like DNA-binding domain superfamily/Winged helix DNA-binding domain"/>
    <property type="match status" value="1"/>
</dbReference>
<keyword evidence="6" id="KW-1185">Reference proteome</keyword>
<dbReference type="EMBL" id="JAIXNE010000003">
    <property type="protein sequence ID" value="MCA6075791.1"/>
    <property type="molecule type" value="Genomic_DNA"/>
</dbReference>
<dbReference type="PIRSF" id="PIRSF012524">
    <property type="entry name" value="YitL_S1"/>
    <property type="match status" value="1"/>
</dbReference>
<name>A0A9X1HQ77_9BACT</name>
<dbReference type="InterPro" id="IPR014464">
    <property type="entry name" value="CvfB_fam"/>
</dbReference>